<dbReference type="EMBL" id="WITC01000116">
    <property type="protein sequence ID" value="MQX18152.1"/>
    <property type="molecule type" value="Genomic_DNA"/>
</dbReference>
<dbReference type="SUPFAM" id="SSF53328">
    <property type="entry name" value="Formyltransferase"/>
    <property type="match status" value="1"/>
</dbReference>
<dbReference type="PIRSF" id="PIRSF006787">
    <property type="entry name" value="Hydrgn_mat_HoxX"/>
    <property type="match status" value="1"/>
</dbReference>
<accession>A0A6N7LK25</accession>
<dbReference type="CDD" id="cd08650">
    <property type="entry name" value="FMT_core_HypX_N"/>
    <property type="match status" value="1"/>
</dbReference>
<dbReference type="InterPro" id="IPR047180">
    <property type="entry name" value="HoxX-like"/>
</dbReference>
<dbReference type="SUPFAM" id="SSF52096">
    <property type="entry name" value="ClpP/crotonase"/>
    <property type="match status" value="1"/>
</dbReference>
<dbReference type="InterPro" id="IPR036477">
    <property type="entry name" value="Formyl_transf_N_sf"/>
</dbReference>
<dbReference type="InterPro" id="IPR001753">
    <property type="entry name" value="Enoyl-CoA_hydra/iso"/>
</dbReference>
<dbReference type="InterPro" id="IPR009188">
    <property type="entry name" value="NiFe-hyd_mat_HypX/HoxX"/>
</dbReference>
<proteinExistence type="predicted"/>
<protein>
    <submittedName>
        <fullName evidence="2">Hydrogenase maturation protein</fullName>
    </submittedName>
</protein>
<gene>
    <name evidence="2" type="ORF">GHK62_26465</name>
</gene>
<organism evidence="2 3">
    <name type="scientific">Sinorhizobium terangae</name>
    <dbReference type="NCBI Taxonomy" id="110322"/>
    <lineage>
        <taxon>Bacteria</taxon>
        <taxon>Pseudomonadati</taxon>
        <taxon>Pseudomonadota</taxon>
        <taxon>Alphaproteobacteria</taxon>
        <taxon>Hyphomicrobiales</taxon>
        <taxon>Rhizobiaceae</taxon>
        <taxon>Sinorhizobium/Ensifer group</taxon>
        <taxon>Sinorhizobium</taxon>
    </lineage>
</organism>
<evidence type="ECO:0000313" key="3">
    <source>
        <dbReference type="Proteomes" id="UP000439983"/>
    </source>
</evidence>
<sequence>MRILLLCHSFNSLTQRLHVDLRQAGHEVSVELDVHDDLTREAIALFSPDLVIAPFLKRPIPADVWCRTLCLIVHPGIRGDRGPNALDWAILEGEATWGVTLIDARKEMDAGPVWAWREFPMRTARKSSLYRHEVTEAAMGCVFDAVGRMERGEGPVMPANWGRGRERPACRKSNRALDPAHHSADEALRVIHASDGEPGASLTISGQPFLVFDAEAAEGLSGPPGTLVGRSRQAVAIAFREGALWIGHLRRAEPRSLKLPVLRLLGAEADALPIMAGPESCRYLEEDGVGFVDFRFYNGAMSVEDCEIFRQAIITAKARPLPVLVLRGDADCWSNGIHLSIIESADSAADESWRNINAMNDLVREIIETNDRLVIAAVLGNAGAGGVFLSLAADEVWMRDGVILNPHYKDMGNLYGSEYWTYLLPARIGEDRARRVTQARLPMGINEALELGLAVRRLPGDVDAADRELRRVAVELKASPDLAGQIAAKRQRRARDEAAKPLAAYREEELRRMRRSFYGFDPSYHVARFNFIRKTPKSRTPVTLAIHRADESAHHCSGRRRRK</sequence>
<dbReference type="RefSeq" id="WP_153441975.1">
    <property type="nucleotide sequence ID" value="NZ_JACIGA010000014.1"/>
</dbReference>
<comment type="caution">
    <text evidence="2">The sequence shown here is derived from an EMBL/GenBank/DDBJ whole genome shotgun (WGS) entry which is preliminary data.</text>
</comment>
<dbReference type="PANTHER" id="PTHR43388:SF1">
    <property type="entry name" value="HYDROGENASE MATURATION FACTOR HOXX"/>
    <property type="match status" value="1"/>
</dbReference>
<dbReference type="InterPro" id="IPR005793">
    <property type="entry name" value="Formyl_trans_C"/>
</dbReference>
<dbReference type="Proteomes" id="UP000439983">
    <property type="component" value="Unassembled WGS sequence"/>
</dbReference>
<evidence type="ECO:0000259" key="1">
    <source>
        <dbReference type="Pfam" id="PF02911"/>
    </source>
</evidence>
<dbReference type="InterPro" id="IPR011034">
    <property type="entry name" value="Formyl_transferase-like_C_sf"/>
</dbReference>
<reference evidence="2 3" key="1">
    <citation type="journal article" date="2013" name="Genome Biol.">
        <title>Comparative genomics of the core and accessory genomes of 48 Sinorhizobium strains comprising five genospecies.</title>
        <authorList>
            <person name="Sugawara M."/>
            <person name="Epstein B."/>
            <person name="Badgley B.D."/>
            <person name="Unno T."/>
            <person name="Xu L."/>
            <person name="Reese J."/>
            <person name="Gyaneshwar P."/>
            <person name="Denny R."/>
            <person name="Mudge J."/>
            <person name="Bharti A.K."/>
            <person name="Farmer A.D."/>
            <person name="May G.D."/>
            <person name="Woodward J.E."/>
            <person name="Medigue C."/>
            <person name="Vallenet D."/>
            <person name="Lajus A."/>
            <person name="Rouy Z."/>
            <person name="Martinez-Vaz B."/>
            <person name="Tiffin P."/>
            <person name="Young N.D."/>
            <person name="Sadowsky M.J."/>
        </authorList>
    </citation>
    <scope>NUCLEOTIDE SEQUENCE [LARGE SCALE GENOMIC DNA]</scope>
    <source>
        <strain evidence="2 3">USDA4894</strain>
    </source>
</reference>
<dbReference type="CDD" id="cd06558">
    <property type="entry name" value="crotonase-like"/>
    <property type="match status" value="1"/>
</dbReference>
<feature type="domain" description="Formyl transferase C-terminal" evidence="1">
    <location>
        <begin position="181"/>
        <end position="255"/>
    </location>
</feature>
<dbReference type="Pfam" id="PF00378">
    <property type="entry name" value="ECH_1"/>
    <property type="match status" value="1"/>
</dbReference>
<dbReference type="Gene3D" id="3.40.50.12230">
    <property type="match status" value="1"/>
</dbReference>
<dbReference type="Gene3D" id="3.90.226.10">
    <property type="entry name" value="2-enoyl-CoA Hydratase, Chain A, domain 1"/>
    <property type="match status" value="1"/>
</dbReference>
<dbReference type="InterPro" id="IPR029045">
    <property type="entry name" value="ClpP/crotonase-like_dom_sf"/>
</dbReference>
<keyword evidence="3" id="KW-1185">Reference proteome</keyword>
<dbReference type="OrthoDB" id="580992at2"/>
<evidence type="ECO:0000313" key="2">
    <source>
        <dbReference type="EMBL" id="MQX18152.1"/>
    </source>
</evidence>
<name>A0A6N7LK25_SINTE</name>
<dbReference type="PANTHER" id="PTHR43388">
    <property type="entry name" value="HYDROGENASE MATURATION FACTOR HOXX"/>
    <property type="match status" value="1"/>
</dbReference>
<dbReference type="Pfam" id="PF02911">
    <property type="entry name" value="Formyl_trans_C"/>
    <property type="match status" value="1"/>
</dbReference>
<dbReference type="SUPFAM" id="SSF50486">
    <property type="entry name" value="FMT C-terminal domain-like"/>
    <property type="match status" value="1"/>
</dbReference>
<dbReference type="AlphaFoldDB" id="A0A6N7LK25"/>
<dbReference type="GO" id="GO:0003824">
    <property type="term" value="F:catalytic activity"/>
    <property type="evidence" value="ECO:0007669"/>
    <property type="project" value="InterPro"/>
</dbReference>